<dbReference type="EMBL" id="JAAAIL010003143">
    <property type="protein sequence ID" value="KAG0252199.1"/>
    <property type="molecule type" value="Genomic_DNA"/>
</dbReference>
<proteinExistence type="predicted"/>
<protein>
    <submittedName>
        <fullName evidence="2">Uncharacterized protein</fullName>
    </submittedName>
</protein>
<dbReference type="AlphaFoldDB" id="A0AAD4D136"/>
<comment type="caution">
    <text evidence="2">The sequence shown here is derived from an EMBL/GenBank/DDBJ whole genome shotgun (WGS) entry which is preliminary data.</text>
</comment>
<feature type="compositionally biased region" description="Low complexity" evidence="1">
    <location>
        <begin position="56"/>
        <end position="68"/>
    </location>
</feature>
<evidence type="ECO:0000256" key="1">
    <source>
        <dbReference type="SAM" id="MobiDB-lite"/>
    </source>
</evidence>
<gene>
    <name evidence="2" type="ORF">BGZ95_006695</name>
</gene>
<dbReference type="Proteomes" id="UP001194580">
    <property type="component" value="Unassembled WGS sequence"/>
</dbReference>
<feature type="non-terminal residue" evidence="2">
    <location>
        <position position="1"/>
    </location>
</feature>
<name>A0AAD4D136_9FUNG</name>
<evidence type="ECO:0000313" key="3">
    <source>
        <dbReference type="Proteomes" id="UP001194580"/>
    </source>
</evidence>
<reference evidence="2" key="1">
    <citation type="journal article" date="2020" name="Fungal Divers.">
        <title>Resolving the Mortierellaceae phylogeny through synthesis of multi-gene phylogenetics and phylogenomics.</title>
        <authorList>
            <person name="Vandepol N."/>
            <person name="Liber J."/>
            <person name="Desiro A."/>
            <person name="Na H."/>
            <person name="Kennedy M."/>
            <person name="Barry K."/>
            <person name="Grigoriev I.V."/>
            <person name="Miller A.N."/>
            <person name="O'Donnell K."/>
            <person name="Stajich J.E."/>
            <person name="Bonito G."/>
        </authorList>
    </citation>
    <scope>NUCLEOTIDE SEQUENCE</scope>
    <source>
        <strain evidence="2">NRRL 28262</strain>
    </source>
</reference>
<accession>A0AAD4D136</accession>
<feature type="non-terminal residue" evidence="2">
    <location>
        <position position="152"/>
    </location>
</feature>
<evidence type="ECO:0000313" key="2">
    <source>
        <dbReference type="EMBL" id="KAG0252199.1"/>
    </source>
</evidence>
<keyword evidence="3" id="KW-1185">Reference proteome</keyword>
<sequence>PHPIKGRQNLSSDAVAKLKNLGWLPANYTAPAGGFGPPLVPLEPTSIEIIDPVKGPSKSSPKAPSNSAHRNTDNFVCPGAKLYLDWYIRVPKEPGNEDHIAKITEHGFEITVTSNPEYGVTLRGQRSQGASPQYLETRLSWDRKFDVTHDKN</sequence>
<feature type="region of interest" description="Disordered" evidence="1">
    <location>
        <begin position="50"/>
        <end position="73"/>
    </location>
</feature>
<organism evidence="2 3">
    <name type="scientific">Linnemannia exigua</name>
    <dbReference type="NCBI Taxonomy" id="604196"/>
    <lineage>
        <taxon>Eukaryota</taxon>
        <taxon>Fungi</taxon>
        <taxon>Fungi incertae sedis</taxon>
        <taxon>Mucoromycota</taxon>
        <taxon>Mortierellomycotina</taxon>
        <taxon>Mortierellomycetes</taxon>
        <taxon>Mortierellales</taxon>
        <taxon>Mortierellaceae</taxon>
        <taxon>Linnemannia</taxon>
    </lineage>
</organism>